<keyword evidence="1" id="KW-0732">Signal</keyword>
<evidence type="ECO:0000313" key="2">
    <source>
        <dbReference type="EMBL" id="MBS4199185.1"/>
    </source>
</evidence>
<accession>A0A942TJF1</accession>
<protein>
    <submittedName>
        <fullName evidence="2">Uncharacterized protein</fullName>
    </submittedName>
</protein>
<proteinExistence type="predicted"/>
<dbReference type="Proteomes" id="UP000682713">
    <property type="component" value="Unassembled WGS sequence"/>
</dbReference>
<name>A0A942TJF1_9BACI</name>
<reference evidence="2 3" key="1">
    <citation type="submission" date="2021-05" db="EMBL/GenBank/DDBJ databases">
        <title>Novel Bacillus species.</title>
        <authorList>
            <person name="Liu G."/>
        </authorList>
    </citation>
    <scope>NUCLEOTIDE SEQUENCE [LARGE SCALE GENOMIC DNA]</scope>
    <source>
        <strain evidence="2 3">FJAT-49732</strain>
    </source>
</reference>
<dbReference type="EMBL" id="JAGYPJ010000001">
    <property type="protein sequence ID" value="MBS4199185.1"/>
    <property type="molecule type" value="Genomic_DNA"/>
</dbReference>
<comment type="caution">
    <text evidence="2">The sequence shown here is derived from an EMBL/GenBank/DDBJ whole genome shotgun (WGS) entry which is preliminary data.</text>
</comment>
<feature type="chain" id="PRO_5039444069" evidence="1">
    <location>
        <begin position="24"/>
        <end position="77"/>
    </location>
</feature>
<gene>
    <name evidence="2" type="ORF">KHA93_05890</name>
</gene>
<dbReference type="AlphaFoldDB" id="A0A942TJF1"/>
<evidence type="ECO:0000256" key="1">
    <source>
        <dbReference type="SAM" id="SignalP"/>
    </source>
</evidence>
<feature type="signal peptide" evidence="1">
    <location>
        <begin position="1"/>
        <end position="23"/>
    </location>
</feature>
<dbReference type="PROSITE" id="PS51257">
    <property type="entry name" value="PROKAR_LIPOPROTEIN"/>
    <property type="match status" value="1"/>
</dbReference>
<sequence length="77" mass="9103">MKRKLLLFNFLFTLLLITVSCNQQPEIDISKTVGMTEDYFRQLDEISTTAASYNKEQIKFRLIILHKKKQLLCLTTY</sequence>
<keyword evidence="3" id="KW-1185">Reference proteome</keyword>
<organism evidence="2 3">
    <name type="scientific">Lederbergia citrisecunda</name>
    <dbReference type="NCBI Taxonomy" id="2833583"/>
    <lineage>
        <taxon>Bacteria</taxon>
        <taxon>Bacillati</taxon>
        <taxon>Bacillota</taxon>
        <taxon>Bacilli</taxon>
        <taxon>Bacillales</taxon>
        <taxon>Bacillaceae</taxon>
        <taxon>Lederbergia</taxon>
    </lineage>
</organism>
<dbReference type="RefSeq" id="WP_213109882.1">
    <property type="nucleotide sequence ID" value="NZ_JAGYPJ010000001.1"/>
</dbReference>
<evidence type="ECO:0000313" key="3">
    <source>
        <dbReference type="Proteomes" id="UP000682713"/>
    </source>
</evidence>